<organism evidence="2 3">
    <name type="scientific">Suillus luteus UH-Slu-Lm8-n1</name>
    <dbReference type="NCBI Taxonomy" id="930992"/>
    <lineage>
        <taxon>Eukaryota</taxon>
        <taxon>Fungi</taxon>
        <taxon>Dikarya</taxon>
        <taxon>Basidiomycota</taxon>
        <taxon>Agaricomycotina</taxon>
        <taxon>Agaricomycetes</taxon>
        <taxon>Agaricomycetidae</taxon>
        <taxon>Boletales</taxon>
        <taxon>Suillineae</taxon>
        <taxon>Suillaceae</taxon>
        <taxon>Suillus</taxon>
    </lineage>
</organism>
<keyword evidence="3" id="KW-1185">Reference proteome</keyword>
<feature type="region of interest" description="Disordered" evidence="1">
    <location>
        <begin position="55"/>
        <end position="105"/>
    </location>
</feature>
<dbReference type="EMBL" id="KN835736">
    <property type="protein sequence ID" value="KIK34553.1"/>
    <property type="molecule type" value="Genomic_DNA"/>
</dbReference>
<feature type="compositionally biased region" description="Acidic residues" evidence="1">
    <location>
        <begin position="59"/>
        <end position="75"/>
    </location>
</feature>
<proteinExistence type="predicted"/>
<feature type="compositionally biased region" description="Basic and acidic residues" evidence="1">
    <location>
        <begin position="83"/>
        <end position="94"/>
    </location>
</feature>
<dbReference type="HOGENOM" id="CLU_1826586_0_0_1"/>
<reference evidence="2 3" key="1">
    <citation type="submission" date="2014-04" db="EMBL/GenBank/DDBJ databases">
        <authorList>
            <consortium name="DOE Joint Genome Institute"/>
            <person name="Kuo A."/>
            <person name="Ruytinx J."/>
            <person name="Rineau F."/>
            <person name="Colpaert J."/>
            <person name="Kohler A."/>
            <person name="Nagy L.G."/>
            <person name="Floudas D."/>
            <person name="Copeland A."/>
            <person name="Barry K.W."/>
            <person name="Cichocki N."/>
            <person name="Veneault-Fourrey C."/>
            <person name="LaButti K."/>
            <person name="Lindquist E.A."/>
            <person name="Lipzen A."/>
            <person name="Lundell T."/>
            <person name="Morin E."/>
            <person name="Murat C."/>
            <person name="Sun H."/>
            <person name="Tunlid A."/>
            <person name="Henrissat B."/>
            <person name="Grigoriev I.V."/>
            <person name="Hibbett D.S."/>
            <person name="Martin F."/>
            <person name="Nordberg H.P."/>
            <person name="Cantor M.N."/>
            <person name="Hua S.X."/>
        </authorList>
    </citation>
    <scope>NUCLEOTIDE SEQUENCE [LARGE SCALE GENOMIC DNA]</scope>
    <source>
        <strain evidence="2 3">UH-Slu-Lm8-n1</strain>
    </source>
</reference>
<sequence length="141" mass="16048">MRRGVMRGIKNNYPSCTYCRDKKYICRGRAGEACIPCQQLCSNVAKTEEGCLISHASDTESESSDTESESFESSDDVVICDQKPADWIDREPGNSRKRQRDEEDDIIVLDHKPADWIDRPLDMRKRRRAGELANSHPGGER</sequence>
<dbReference type="InParanoid" id="A0A0D0ARH4"/>
<evidence type="ECO:0000256" key="1">
    <source>
        <dbReference type="SAM" id="MobiDB-lite"/>
    </source>
</evidence>
<name>A0A0D0ARH4_9AGAM</name>
<evidence type="ECO:0000313" key="3">
    <source>
        <dbReference type="Proteomes" id="UP000054485"/>
    </source>
</evidence>
<accession>A0A0D0ARH4</accession>
<dbReference type="OrthoDB" id="2693366at2759"/>
<feature type="region of interest" description="Disordered" evidence="1">
    <location>
        <begin position="118"/>
        <end position="141"/>
    </location>
</feature>
<protein>
    <submittedName>
        <fullName evidence="2">Uncharacterized protein</fullName>
    </submittedName>
</protein>
<dbReference type="Proteomes" id="UP000054485">
    <property type="component" value="Unassembled WGS sequence"/>
</dbReference>
<reference evidence="3" key="2">
    <citation type="submission" date="2015-01" db="EMBL/GenBank/DDBJ databases">
        <title>Evolutionary Origins and Diversification of the Mycorrhizal Mutualists.</title>
        <authorList>
            <consortium name="DOE Joint Genome Institute"/>
            <consortium name="Mycorrhizal Genomics Consortium"/>
            <person name="Kohler A."/>
            <person name="Kuo A."/>
            <person name="Nagy L.G."/>
            <person name="Floudas D."/>
            <person name="Copeland A."/>
            <person name="Barry K.W."/>
            <person name="Cichocki N."/>
            <person name="Veneault-Fourrey C."/>
            <person name="LaButti K."/>
            <person name="Lindquist E.A."/>
            <person name="Lipzen A."/>
            <person name="Lundell T."/>
            <person name="Morin E."/>
            <person name="Murat C."/>
            <person name="Riley R."/>
            <person name="Ohm R."/>
            <person name="Sun H."/>
            <person name="Tunlid A."/>
            <person name="Henrissat B."/>
            <person name="Grigoriev I.V."/>
            <person name="Hibbett D.S."/>
            <person name="Martin F."/>
        </authorList>
    </citation>
    <scope>NUCLEOTIDE SEQUENCE [LARGE SCALE GENOMIC DNA]</scope>
    <source>
        <strain evidence="3">UH-Slu-Lm8-n1</strain>
    </source>
</reference>
<dbReference type="AlphaFoldDB" id="A0A0D0ARH4"/>
<evidence type="ECO:0000313" key="2">
    <source>
        <dbReference type="EMBL" id="KIK34553.1"/>
    </source>
</evidence>
<gene>
    <name evidence="2" type="ORF">CY34DRAFT_110237</name>
</gene>